<evidence type="ECO:0000313" key="2">
    <source>
        <dbReference type="Proteomes" id="UP000316756"/>
    </source>
</evidence>
<gene>
    <name evidence="1" type="ORF">LAh1_13</name>
</gene>
<dbReference type="EMBL" id="MK838107">
    <property type="protein sequence ID" value="QDH46262.1"/>
    <property type="molecule type" value="Genomic_DNA"/>
</dbReference>
<dbReference type="Proteomes" id="UP000316756">
    <property type="component" value="Segment"/>
</dbReference>
<reference evidence="1 2" key="1">
    <citation type="submission" date="2019-04" db="EMBL/GenBank/DDBJ databases">
        <title>Novel bacteriophages capable of disrupting biofilms from clinical strains of Aeromonas hydrophila with intrinsic antibiotic resistance.</title>
        <authorList>
            <person name="Kabwe M."/>
            <person name="Brown T.L."/>
            <person name="Speirs L."/>
            <person name="Ku H."/>
            <person name="Leach M."/>
            <person name="Chan H.T."/>
            <person name="Petrovski S."/>
            <person name="Lock P."/>
            <person name="Tucci J."/>
        </authorList>
    </citation>
    <scope>NUCLEOTIDE SEQUENCE [LARGE SCALE GENOMIC DNA]</scope>
</reference>
<sequence>MRTELPYLPALSCGALLRGAVSHLLDYVRVNASTGNTHGPDVVAFLDDQLTRATATHGDPADGLYLGCGVPDTRIVFYKALSEIRINRGDGGSGDDLAEFTSFITAAKAIAAAVPHKTVATTSLAADSGVPAKNGQSA</sequence>
<proteinExistence type="predicted"/>
<name>A0A513ZZ38_9CAUD</name>
<evidence type="ECO:0000313" key="1">
    <source>
        <dbReference type="EMBL" id="QDH46262.1"/>
    </source>
</evidence>
<protein>
    <submittedName>
        <fullName evidence="1">Uncharacterized protein</fullName>
    </submittedName>
</protein>
<accession>A0A513ZZ38</accession>
<keyword evidence="2" id="KW-1185">Reference proteome</keyword>
<organism evidence="1 2">
    <name type="scientific">Aeromonas phage LAh1</name>
    <dbReference type="NCBI Taxonomy" id="2591024"/>
    <lineage>
        <taxon>Viruses</taxon>
        <taxon>Duplodnaviria</taxon>
        <taxon>Heunggongvirae</taxon>
        <taxon>Uroviricota</taxon>
        <taxon>Caudoviricetes</taxon>
        <taxon>Autographivirales</taxon>
        <taxon>Autonotataviridae</taxon>
        <taxon>Melnykvirinae</taxon>
        <taxon>Ahphunavirus</taxon>
        <taxon>Ahphunavirus LAh1</taxon>
    </lineage>
</organism>